<evidence type="ECO:0000256" key="2">
    <source>
        <dbReference type="ARBA" id="ARBA00023163"/>
    </source>
</evidence>
<proteinExistence type="predicted"/>
<feature type="domain" description="HTH luxR-type" evidence="3">
    <location>
        <begin position="142"/>
        <end position="207"/>
    </location>
</feature>
<dbReference type="Proteomes" id="UP001597221">
    <property type="component" value="Unassembled WGS sequence"/>
</dbReference>
<evidence type="ECO:0000313" key="5">
    <source>
        <dbReference type="Proteomes" id="UP001597221"/>
    </source>
</evidence>
<dbReference type="RefSeq" id="WP_251517042.1">
    <property type="nucleotide sequence ID" value="NZ_JAMBON010000046.1"/>
</dbReference>
<protein>
    <submittedName>
        <fullName evidence="4">LuxR C-terminal-related transcriptional regulator</fullName>
    </submittedName>
</protein>
<evidence type="ECO:0000256" key="1">
    <source>
        <dbReference type="ARBA" id="ARBA00023015"/>
    </source>
</evidence>
<keyword evidence="5" id="KW-1185">Reference proteome</keyword>
<dbReference type="SMART" id="SM00421">
    <property type="entry name" value="HTH_LUXR"/>
    <property type="match status" value="1"/>
</dbReference>
<reference evidence="5" key="1">
    <citation type="journal article" date="2019" name="Int. J. Syst. Evol. Microbiol.">
        <title>The Global Catalogue of Microorganisms (GCM) 10K type strain sequencing project: providing services to taxonomists for standard genome sequencing and annotation.</title>
        <authorList>
            <consortium name="The Broad Institute Genomics Platform"/>
            <consortium name="The Broad Institute Genome Sequencing Center for Infectious Disease"/>
            <person name="Wu L."/>
            <person name="Ma J."/>
        </authorList>
    </citation>
    <scope>NUCLEOTIDE SEQUENCE [LARGE SCALE GENOMIC DNA]</scope>
    <source>
        <strain evidence="5">CGMCC 1.12376</strain>
    </source>
</reference>
<dbReference type="PANTHER" id="PTHR45566">
    <property type="entry name" value="HTH-TYPE TRANSCRIPTIONAL REGULATOR YHJB-RELATED"/>
    <property type="match status" value="1"/>
</dbReference>
<dbReference type="PANTHER" id="PTHR45566:SF1">
    <property type="entry name" value="HTH-TYPE TRANSCRIPTIONAL REGULATOR YHJB-RELATED"/>
    <property type="match status" value="1"/>
</dbReference>
<sequence length="211" mass="24111">MSVISFVMGAEVHKETVVEMVKEMLPDHELHVYNAAFIDDLFQAKTDSDLVILDLEAHISVREVVRNYRFADTKVAVILPDSEVNAIDDYTHFDLVGFFSVGMSVEELVDGIKYIQRGITYVHPIISNVIYDKYKQVSQGEVRRPIGLLTRREWEVLGELVKGCQNEEIAVNLDISDKTVKNHITSILGKLEVKDRTNAVLLALKERWFYL</sequence>
<dbReference type="InterPro" id="IPR000792">
    <property type="entry name" value="Tscrpt_reg_LuxR_C"/>
</dbReference>
<dbReference type="Gene3D" id="3.40.50.2300">
    <property type="match status" value="1"/>
</dbReference>
<name>A0ABW4HQ33_9BACI</name>
<keyword evidence="1" id="KW-0805">Transcription regulation</keyword>
<keyword evidence="2" id="KW-0804">Transcription</keyword>
<dbReference type="SUPFAM" id="SSF46894">
    <property type="entry name" value="C-terminal effector domain of the bipartite response regulators"/>
    <property type="match status" value="1"/>
</dbReference>
<dbReference type="PROSITE" id="PS00622">
    <property type="entry name" value="HTH_LUXR_1"/>
    <property type="match status" value="1"/>
</dbReference>
<dbReference type="PROSITE" id="PS50043">
    <property type="entry name" value="HTH_LUXR_2"/>
    <property type="match status" value="1"/>
</dbReference>
<comment type="caution">
    <text evidence="4">The sequence shown here is derived from an EMBL/GenBank/DDBJ whole genome shotgun (WGS) entry which is preliminary data.</text>
</comment>
<dbReference type="InterPro" id="IPR051015">
    <property type="entry name" value="EvgA-like"/>
</dbReference>
<dbReference type="InterPro" id="IPR016032">
    <property type="entry name" value="Sig_transdc_resp-reg_C-effctor"/>
</dbReference>
<dbReference type="CDD" id="cd06170">
    <property type="entry name" value="LuxR_C_like"/>
    <property type="match status" value="1"/>
</dbReference>
<accession>A0ABW4HQ33</accession>
<dbReference type="Pfam" id="PF00196">
    <property type="entry name" value="GerE"/>
    <property type="match status" value="1"/>
</dbReference>
<dbReference type="PRINTS" id="PR00038">
    <property type="entry name" value="HTHLUXR"/>
</dbReference>
<organism evidence="4 5">
    <name type="scientific">Oceanobacillus luteolus</name>
    <dbReference type="NCBI Taxonomy" id="1274358"/>
    <lineage>
        <taxon>Bacteria</taxon>
        <taxon>Bacillati</taxon>
        <taxon>Bacillota</taxon>
        <taxon>Bacilli</taxon>
        <taxon>Bacillales</taxon>
        <taxon>Bacillaceae</taxon>
        <taxon>Oceanobacillus</taxon>
    </lineage>
</organism>
<evidence type="ECO:0000313" key="4">
    <source>
        <dbReference type="EMBL" id="MFD1606785.1"/>
    </source>
</evidence>
<dbReference type="EMBL" id="JBHUDE010000012">
    <property type="protein sequence ID" value="MFD1606785.1"/>
    <property type="molecule type" value="Genomic_DNA"/>
</dbReference>
<gene>
    <name evidence="4" type="ORF">ACFSBH_03820</name>
</gene>
<evidence type="ECO:0000259" key="3">
    <source>
        <dbReference type="PROSITE" id="PS50043"/>
    </source>
</evidence>